<keyword evidence="10 12" id="KW-0378">Hydrolase</keyword>
<sequence length="180" mass="20309">MDEVGRGCFAGPVVACAVIMPEGYEDSRIIDSKKITEKRREVIAESIRRNAVDYAFGVVCNRVIDRINILRATRQAMHIALSRLKTSYDNIIVDAVKLNVSVPIENPFKAEDSFLCVAAASILAKVHRDAMMKKLHMTYPEYGWYSNKGYGAKVHLEALKKYGATELHRMSFLKNADIKR</sequence>
<keyword evidence="6" id="KW-0963">Cytoplasm</keyword>
<evidence type="ECO:0000256" key="4">
    <source>
        <dbReference type="ARBA" id="ARBA00004496"/>
    </source>
</evidence>
<dbReference type="SUPFAM" id="SSF53098">
    <property type="entry name" value="Ribonuclease H-like"/>
    <property type="match status" value="1"/>
</dbReference>
<comment type="function">
    <text evidence="3 13">Endonuclease that specifically degrades the RNA of RNA-DNA hybrids.</text>
</comment>
<evidence type="ECO:0000256" key="7">
    <source>
        <dbReference type="ARBA" id="ARBA00022722"/>
    </source>
</evidence>
<reference evidence="15 16" key="1">
    <citation type="submission" date="2019-01" db="EMBL/GenBank/DDBJ databases">
        <title>Geovibrio thiophilus DSM 11263, complete genome.</title>
        <authorList>
            <person name="Spring S."/>
            <person name="Bunk B."/>
            <person name="Sproer C."/>
        </authorList>
    </citation>
    <scope>NUCLEOTIDE SEQUENCE [LARGE SCALE GENOMIC DNA]</scope>
    <source>
        <strain evidence="15 16">DSM 11263</strain>
    </source>
</reference>
<evidence type="ECO:0000256" key="12">
    <source>
        <dbReference type="PROSITE-ProRule" id="PRU01319"/>
    </source>
</evidence>
<comment type="similarity">
    <text evidence="5 13">Belongs to the RNase HII family.</text>
</comment>
<evidence type="ECO:0000256" key="6">
    <source>
        <dbReference type="ARBA" id="ARBA00022490"/>
    </source>
</evidence>
<evidence type="ECO:0000313" key="15">
    <source>
        <dbReference type="EMBL" id="QAR31923.1"/>
    </source>
</evidence>
<evidence type="ECO:0000256" key="9">
    <source>
        <dbReference type="ARBA" id="ARBA00022759"/>
    </source>
</evidence>
<evidence type="ECO:0000256" key="5">
    <source>
        <dbReference type="ARBA" id="ARBA00007383"/>
    </source>
</evidence>
<comment type="cofactor">
    <cofactor evidence="12">
        <name>Mn(2+)</name>
        <dbReference type="ChEBI" id="CHEBI:29035"/>
    </cofactor>
    <cofactor evidence="12">
        <name>Mg(2+)</name>
        <dbReference type="ChEBI" id="CHEBI:18420"/>
    </cofactor>
    <text evidence="12">Manganese or magnesium. Binds 1 divalent metal ion per monomer in the absence of substrate. May bind a second metal ion after substrate binding.</text>
</comment>
<keyword evidence="9 12" id="KW-0255">Endonuclease</keyword>
<evidence type="ECO:0000256" key="11">
    <source>
        <dbReference type="ARBA" id="ARBA00023211"/>
    </source>
</evidence>
<dbReference type="PANTHER" id="PTHR10954">
    <property type="entry name" value="RIBONUCLEASE H2 SUBUNIT A"/>
    <property type="match status" value="1"/>
</dbReference>
<comment type="subcellular location">
    <subcellularLocation>
        <location evidence="4">Cytoplasm</location>
    </subcellularLocation>
</comment>
<evidence type="ECO:0000256" key="2">
    <source>
        <dbReference type="ARBA" id="ARBA00001946"/>
    </source>
</evidence>
<dbReference type="EC" id="3.1.26.4" evidence="13"/>
<keyword evidence="8 12" id="KW-0479">Metal-binding</keyword>
<comment type="cofactor">
    <cofactor evidence="2">
        <name>Mg(2+)</name>
        <dbReference type="ChEBI" id="CHEBI:18420"/>
    </cofactor>
</comment>
<proteinExistence type="inferred from homology"/>
<keyword evidence="11" id="KW-0464">Manganese</keyword>
<evidence type="ECO:0000256" key="10">
    <source>
        <dbReference type="ARBA" id="ARBA00022801"/>
    </source>
</evidence>
<evidence type="ECO:0000256" key="3">
    <source>
        <dbReference type="ARBA" id="ARBA00004065"/>
    </source>
</evidence>
<dbReference type="NCBIfam" id="NF000595">
    <property type="entry name" value="PRK00015.1-3"/>
    <property type="match status" value="1"/>
</dbReference>
<accession>A0A410JUR5</accession>
<protein>
    <recommendedName>
        <fullName evidence="13">Ribonuclease</fullName>
        <ecNumber evidence="13">3.1.26.4</ecNumber>
    </recommendedName>
</protein>
<evidence type="ECO:0000256" key="1">
    <source>
        <dbReference type="ARBA" id="ARBA00000077"/>
    </source>
</evidence>
<dbReference type="InterPro" id="IPR036397">
    <property type="entry name" value="RNaseH_sf"/>
</dbReference>
<feature type="binding site" evidence="12">
    <location>
        <position position="94"/>
    </location>
    <ligand>
        <name>a divalent metal cation</name>
        <dbReference type="ChEBI" id="CHEBI:60240"/>
    </ligand>
</feature>
<dbReference type="GO" id="GO:0032299">
    <property type="term" value="C:ribonuclease H2 complex"/>
    <property type="evidence" value="ECO:0007669"/>
    <property type="project" value="TreeGrafter"/>
</dbReference>
<dbReference type="KEGG" id="gtl:EP073_00450"/>
<keyword evidence="16" id="KW-1185">Reference proteome</keyword>
<feature type="domain" description="RNase H type-2" evidence="14">
    <location>
        <begin position="1"/>
        <end position="180"/>
    </location>
</feature>
<organism evidence="15 16">
    <name type="scientific">Geovibrio thiophilus</name>
    <dbReference type="NCBI Taxonomy" id="139438"/>
    <lineage>
        <taxon>Bacteria</taxon>
        <taxon>Pseudomonadati</taxon>
        <taxon>Deferribacterota</taxon>
        <taxon>Deferribacteres</taxon>
        <taxon>Deferribacterales</taxon>
        <taxon>Geovibrionaceae</taxon>
        <taxon>Geovibrio</taxon>
    </lineage>
</organism>
<dbReference type="Pfam" id="PF01351">
    <property type="entry name" value="RNase_HII"/>
    <property type="match status" value="1"/>
</dbReference>
<feature type="binding site" evidence="12">
    <location>
        <position position="3"/>
    </location>
    <ligand>
        <name>a divalent metal cation</name>
        <dbReference type="ChEBI" id="CHEBI:60240"/>
    </ligand>
</feature>
<dbReference type="GO" id="GO:0006298">
    <property type="term" value="P:mismatch repair"/>
    <property type="evidence" value="ECO:0007669"/>
    <property type="project" value="TreeGrafter"/>
</dbReference>
<dbReference type="GO" id="GO:0003723">
    <property type="term" value="F:RNA binding"/>
    <property type="evidence" value="ECO:0007669"/>
    <property type="project" value="UniProtKB-UniRule"/>
</dbReference>
<dbReference type="Gene3D" id="3.30.420.10">
    <property type="entry name" value="Ribonuclease H-like superfamily/Ribonuclease H"/>
    <property type="match status" value="1"/>
</dbReference>
<dbReference type="RefSeq" id="WP_128465210.1">
    <property type="nucleotide sequence ID" value="NZ_CP035108.1"/>
</dbReference>
<dbReference type="InterPro" id="IPR022898">
    <property type="entry name" value="RNase_HII"/>
</dbReference>
<dbReference type="PANTHER" id="PTHR10954:SF18">
    <property type="entry name" value="RIBONUCLEASE HII"/>
    <property type="match status" value="1"/>
</dbReference>
<evidence type="ECO:0000313" key="16">
    <source>
        <dbReference type="Proteomes" id="UP000287502"/>
    </source>
</evidence>
<evidence type="ECO:0000256" key="13">
    <source>
        <dbReference type="RuleBase" id="RU003515"/>
    </source>
</evidence>
<comment type="catalytic activity">
    <reaction evidence="1 12 13">
        <text>Endonucleolytic cleavage to 5'-phosphomonoester.</text>
        <dbReference type="EC" id="3.1.26.4"/>
    </reaction>
</comment>
<dbReference type="AlphaFoldDB" id="A0A410JUR5"/>
<dbReference type="GO" id="GO:0043137">
    <property type="term" value="P:DNA replication, removal of RNA primer"/>
    <property type="evidence" value="ECO:0007669"/>
    <property type="project" value="TreeGrafter"/>
</dbReference>
<name>A0A410JUR5_9BACT</name>
<dbReference type="CDD" id="cd07182">
    <property type="entry name" value="RNase_HII_bacteria_HII_like"/>
    <property type="match status" value="1"/>
</dbReference>
<feature type="binding site" evidence="12">
    <location>
        <position position="2"/>
    </location>
    <ligand>
        <name>a divalent metal cation</name>
        <dbReference type="ChEBI" id="CHEBI:60240"/>
    </ligand>
</feature>
<keyword evidence="7 12" id="KW-0540">Nuclease</keyword>
<gene>
    <name evidence="15" type="ORF">EP073_00450</name>
</gene>
<dbReference type="GO" id="GO:0004523">
    <property type="term" value="F:RNA-DNA hybrid ribonuclease activity"/>
    <property type="evidence" value="ECO:0007669"/>
    <property type="project" value="UniProtKB-UniRule"/>
</dbReference>
<dbReference type="Proteomes" id="UP000287502">
    <property type="component" value="Chromosome"/>
</dbReference>
<dbReference type="GO" id="GO:0005737">
    <property type="term" value="C:cytoplasm"/>
    <property type="evidence" value="ECO:0007669"/>
    <property type="project" value="UniProtKB-SubCell"/>
</dbReference>
<dbReference type="EMBL" id="CP035108">
    <property type="protein sequence ID" value="QAR31923.1"/>
    <property type="molecule type" value="Genomic_DNA"/>
</dbReference>
<dbReference type="PROSITE" id="PS51975">
    <property type="entry name" value="RNASE_H_2"/>
    <property type="match status" value="1"/>
</dbReference>
<evidence type="ECO:0000259" key="14">
    <source>
        <dbReference type="PROSITE" id="PS51975"/>
    </source>
</evidence>
<dbReference type="GO" id="GO:0046872">
    <property type="term" value="F:metal ion binding"/>
    <property type="evidence" value="ECO:0007669"/>
    <property type="project" value="UniProtKB-KW"/>
</dbReference>
<dbReference type="InterPro" id="IPR001352">
    <property type="entry name" value="RNase_HII/HIII"/>
</dbReference>
<dbReference type="InterPro" id="IPR012337">
    <property type="entry name" value="RNaseH-like_sf"/>
</dbReference>
<dbReference type="InterPro" id="IPR024567">
    <property type="entry name" value="RNase_HII/HIII_dom"/>
</dbReference>
<dbReference type="OrthoDB" id="9803420at2"/>
<evidence type="ECO:0000256" key="8">
    <source>
        <dbReference type="ARBA" id="ARBA00022723"/>
    </source>
</evidence>